<evidence type="ECO:0000313" key="2">
    <source>
        <dbReference type="Proteomes" id="UP000827872"/>
    </source>
</evidence>
<proteinExistence type="predicted"/>
<evidence type="ECO:0000313" key="1">
    <source>
        <dbReference type="EMBL" id="KAH7998185.1"/>
    </source>
</evidence>
<reference evidence="1" key="1">
    <citation type="submission" date="2021-08" db="EMBL/GenBank/DDBJ databases">
        <title>The first chromosome-level gecko genome reveals the dynamic sex chromosomes of Neotropical dwarf geckos (Sphaerodactylidae: Sphaerodactylus).</title>
        <authorList>
            <person name="Pinto B.J."/>
            <person name="Keating S.E."/>
            <person name="Gamble T."/>
        </authorList>
    </citation>
    <scope>NUCLEOTIDE SEQUENCE</scope>
    <source>
        <strain evidence="1">TG3544</strain>
    </source>
</reference>
<organism evidence="1 2">
    <name type="scientific">Sphaerodactylus townsendi</name>
    <dbReference type="NCBI Taxonomy" id="933632"/>
    <lineage>
        <taxon>Eukaryota</taxon>
        <taxon>Metazoa</taxon>
        <taxon>Chordata</taxon>
        <taxon>Craniata</taxon>
        <taxon>Vertebrata</taxon>
        <taxon>Euteleostomi</taxon>
        <taxon>Lepidosauria</taxon>
        <taxon>Squamata</taxon>
        <taxon>Bifurcata</taxon>
        <taxon>Gekkota</taxon>
        <taxon>Sphaerodactylidae</taxon>
        <taxon>Sphaerodactylus</taxon>
    </lineage>
</organism>
<name>A0ACB8EZS1_9SAUR</name>
<sequence length="139" mass="15457">MVNILVFETKPGLEWIMDEAEQTKKIPSGTCKTTFGVASCLARALPIPNELCVPHSCFVQVIAQFKQATVQVESPAGKSFSFTSGMLRSSLRELGGHKGGLPVKRDEPPLPFQTSPRPEQTYIYWQSDKKSNFPLTERN</sequence>
<comment type="caution">
    <text evidence="1">The sequence shown here is derived from an EMBL/GenBank/DDBJ whole genome shotgun (WGS) entry which is preliminary data.</text>
</comment>
<dbReference type="Proteomes" id="UP000827872">
    <property type="component" value="Linkage Group LG12"/>
</dbReference>
<protein>
    <submittedName>
        <fullName evidence="1">Uncharacterized protein</fullName>
    </submittedName>
</protein>
<accession>A0ACB8EZS1</accession>
<gene>
    <name evidence="1" type="ORF">K3G42_013538</name>
</gene>
<dbReference type="EMBL" id="CM037625">
    <property type="protein sequence ID" value="KAH7998185.1"/>
    <property type="molecule type" value="Genomic_DNA"/>
</dbReference>
<keyword evidence="2" id="KW-1185">Reference proteome</keyword>